<dbReference type="InterPro" id="IPR011060">
    <property type="entry name" value="RibuloseP-bd_barrel"/>
</dbReference>
<reference evidence="2 3" key="1">
    <citation type="submission" date="2023-04" db="EMBL/GenBank/DDBJ databases">
        <authorList>
            <person name="Hsu D."/>
        </authorList>
    </citation>
    <scope>NUCLEOTIDE SEQUENCE [LARGE SCALE GENOMIC DNA]</scope>
    <source>
        <strain evidence="2 3">MK1</strain>
    </source>
</reference>
<evidence type="ECO:0000313" key="2">
    <source>
        <dbReference type="EMBL" id="WRO23241.1"/>
    </source>
</evidence>
<dbReference type="KEGG" id="dbc:MFMK1_003097"/>
<dbReference type="PROSITE" id="PS01276">
    <property type="entry name" value="PEPTIDASE_U32"/>
    <property type="match status" value="1"/>
</dbReference>
<sequence>MMQPELLAPAGSFEALKAAVENGADAVYLGGKDFSARQYAANFDREEMQAAIEYAHSRDVKIYVAVNTLLDDQELEGAVEYLYWLYNAGVDAVIIQDMGLLLAINTVLPELELHASTQMTVHNSRGVEMVSQAGIHRVVLAREVSLEDTAKIVRRTGVEVETFIHGALCISYSGQCLMSSMIGGRSGNRGRCAQPCRLKYTLVEQDGTPLNVETEGDHLLSPRDLNTLALLPQLVEAGISALKIEGRMKRPEYVAVVVRNYRQALNRSLESPETFELAPGEQREMGQVFNRDFTTGYYHTNPGRDIMSYHRPNNRGLFLGRIEEISQGRVRLTSDLPLSVGDGVEVWIPRGREGTTIRNIMLRDGTQVTSTAAGETVLLELNAGRAGDRVFKTYDAQLMEKAKRSYTSPREERVNKLYFRVTAAVGSPMTLTIKDEKGIDIEVSGEFIGEAARKRPLTEKVLREQLSRLGNTPYKLAELEAEIRGEVMYPLSEINKLRQRAVEELKRRSRKIMANPHLRANIFEKRVHEFQKSAQSKSRKVADMPKLAVQVGSLDAAKAAISAGADRIIIGGEHFHGRPAFTLKQQEEAVKMAKEVGCNILIALPRLWFEGQEQTISNYLRRVEEWHPDGLLVGNKGSIALAKAVTSLPLVGDYTLNAFNSFSTDLLKEWGLSQVTLSPELTFRQLENMRVDLPAECLVHGRIPLMISEHCALGALMGGKAGSNKCSQPCKNQRVGLKDRMQMIFPVETDQFCRMHIHNPKELCVLDDLHRFQQLGVQWLRILAREKEAGEVVRLVKAYRQVLDDQADGEQLKDALEKASDQGFTKGHYYRGVI</sequence>
<keyword evidence="3" id="KW-1185">Reference proteome</keyword>
<dbReference type="SUPFAM" id="SSF51366">
    <property type="entry name" value="Ribulose-phoshate binding barrel"/>
    <property type="match status" value="1"/>
</dbReference>
<dbReference type="Pfam" id="PF01136">
    <property type="entry name" value="Peptidase_U32"/>
    <property type="match status" value="2"/>
</dbReference>
<dbReference type="Proteomes" id="UP001329915">
    <property type="component" value="Chromosome"/>
</dbReference>
<dbReference type="PANTHER" id="PTHR30217">
    <property type="entry name" value="PEPTIDASE U32 FAMILY"/>
    <property type="match status" value="1"/>
</dbReference>
<dbReference type="InterPro" id="IPR051454">
    <property type="entry name" value="RNA/ubiquinone_mod_enzymes"/>
</dbReference>
<dbReference type="Pfam" id="PF12392">
    <property type="entry name" value="DUF3656"/>
    <property type="match status" value="1"/>
</dbReference>
<name>A0AAU0USL6_9FIRM</name>
<dbReference type="EMBL" id="CP121694">
    <property type="protein sequence ID" value="WRO23241.1"/>
    <property type="molecule type" value="Genomic_DNA"/>
</dbReference>
<evidence type="ECO:0000313" key="3">
    <source>
        <dbReference type="Proteomes" id="UP001329915"/>
    </source>
</evidence>
<dbReference type="AlphaFoldDB" id="A0AAU0USL6"/>
<gene>
    <name evidence="2" type="ORF">MFMK1_003097</name>
</gene>
<dbReference type="InterPro" id="IPR020988">
    <property type="entry name" value="Pept_U32_collagenase"/>
</dbReference>
<feature type="domain" description="Peptidase U32 collagenase" evidence="1">
    <location>
        <begin position="390"/>
        <end position="507"/>
    </location>
</feature>
<evidence type="ECO:0000259" key="1">
    <source>
        <dbReference type="Pfam" id="PF12392"/>
    </source>
</evidence>
<protein>
    <submittedName>
        <fullName evidence="2">DUF3656 domain-containing protein</fullName>
    </submittedName>
</protein>
<accession>A0AAU0USL6</accession>
<dbReference type="RefSeq" id="WP_366922624.1">
    <property type="nucleotide sequence ID" value="NZ_CP121694.1"/>
</dbReference>
<organism evidence="2 3">
    <name type="scientific">Metallumcola ferriviriculae</name>
    <dbReference type="NCBI Taxonomy" id="3039180"/>
    <lineage>
        <taxon>Bacteria</taxon>
        <taxon>Bacillati</taxon>
        <taxon>Bacillota</taxon>
        <taxon>Clostridia</taxon>
        <taxon>Neomoorellales</taxon>
        <taxon>Desulfitibacteraceae</taxon>
        <taxon>Metallumcola</taxon>
    </lineage>
</organism>
<dbReference type="PANTHER" id="PTHR30217:SF10">
    <property type="entry name" value="23S RRNA 5-HYDROXYCYTIDINE C2501 SYNTHASE"/>
    <property type="match status" value="1"/>
</dbReference>
<dbReference type="InterPro" id="IPR001539">
    <property type="entry name" value="Peptidase_U32"/>
</dbReference>
<proteinExistence type="predicted"/>